<proteinExistence type="predicted"/>
<protein>
    <submittedName>
        <fullName evidence="1">Uncharacterized protein</fullName>
    </submittedName>
</protein>
<dbReference type="AlphaFoldDB" id="A0A3P7XB20"/>
<accession>A0A3P7XB20</accession>
<dbReference type="Proteomes" id="UP000269396">
    <property type="component" value="Unassembled WGS sequence"/>
</dbReference>
<dbReference type="EMBL" id="UZAL01000504">
    <property type="protein sequence ID" value="VDO71200.1"/>
    <property type="molecule type" value="Genomic_DNA"/>
</dbReference>
<gene>
    <name evidence="1" type="ORF">SMTD_LOCUS559</name>
</gene>
<evidence type="ECO:0000313" key="2">
    <source>
        <dbReference type="Proteomes" id="UP000269396"/>
    </source>
</evidence>
<reference evidence="1 2" key="1">
    <citation type="submission" date="2018-11" db="EMBL/GenBank/DDBJ databases">
        <authorList>
            <consortium name="Pathogen Informatics"/>
        </authorList>
    </citation>
    <scope>NUCLEOTIDE SEQUENCE [LARGE SCALE GENOMIC DNA]</scope>
    <source>
        <strain>Denwood</strain>
        <strain evidence="2">Zambia</strain>
    </source>
</reference>
<evidence type="ECO:0000313" key="1">
    <source>
        <dbReference type="EMBL" id="VDO71200.1"/>
    </source>
</evidence>
<organism evidence="1 2">
    <name type="scientific">Schistosoma mattheei</name>
    <dbReference type="NCBI Taxonomy" id="31246"/>
    <lineage>
        <taxon>Eukaryota</taxon>
        <taxon>Metazoa</taxon>
        <taxon>Spiralia</taxon>
        <taxon>Lophotrochozoa</taxon>
        <taxon>Platyhelminthes</taxon>
        <taxon>Trematoda</taxon>
        <taxon>Digenea</taxon>
        <taxon>Strigeidida</taxon>
        <taxon>Schistosomatoidea</taxon>
        <taxon>Schistosomatidae</taxon>
        <taxon>Schistosoma</taxon>
    </lineage>
</organism>
<sequence length="59" mass="6858">MNDVQLVLANFVFDLHTLFAVQQISDQIVLSHDDIVLLIVLDDFQLLFLNQHLVFLIIH</sequence>
<name>A0A3P7XB20_9TREM</name>
<keyword evidence="2" id="KW-1185">Reference proteome</keyword>